<reference evidence="3 4" key="1">
    <citation type="submission" date="2020-01" db="EMBL/GenBank/DDBJ databases">
        <title>Complete genome sequence of a human oral phylogroup 1 Treponema sp. strain ATCC 700766, originally isolated from periodontitis dental plaque.</title>
        <authorList>
            <person name="Chan Y."/>
            <person name="Huo Y.-B."/>
            <person name="Yu X.-L."/>
            <person name="Zeng H."/>
            <person name="Leung W.-K."/>
            <person name="Watt R.M."/>
        </authorList>
    </citation>
    <scope>NUCLEOTIDE SEQUENCE [LARGE SCALE GENOMIC DNA]</scope>
    <source>
        <strain evidence="3 4">OMZ 804</strain>
    </source>
</reference>
<dbReference type="KEGG" id="trz:GWP43_01250"/>
<evidence type="ECO:0000313" key="3">
    <source>
        <dbReference type="EMBL" id="QHX42303.1"/>
    </source>
</evidence>
<proteinExistence type="predicted"/>
<protein>
    <submittedName>
        <fullName evidence="3">Beta-aspartyl-peptidase</fullName>
    </submittedName>
</protein>
<accession>A0A6P1XZ71</accession>
<dbReference type="EMBL" id="CP048020">
    <property type="protein sequence ID" value="QHX42303.1"/>
    <property type="molecule type" value="Genomic_DNA"/>
</dbReference>
<dbReference type="AlphaFoldDB" id="A0A6P1XZ71"/>
<feature type="modified residue" description="Pyruvic acid (Cys)" evidence="2">
    <location>
        <position position="243"/>
    </location>
</feature>
<dbReference type="RefSeq" id="WP_162662112.1">
    <property type="nucleotide sequence ID" value="NZ_CP048020.1"/>
</dbReference>
<evidence type="ECO:0000256" key="1">
    <source>
        <dbReference type="PIRSR" id="PIRSR011588-50"/>
    </source>
</evidence>
<dbReference type="Proteomes" id="UP000464374">
    <property type="component" value="Chromosome"/>
</dbReference>
<sequence length="429" mass="46041">MKLELGIIPIHEMRFSDKTAIKGTCLEINKDELISLIKEDPLITDVSLTITKPGDKTRIISVKDVIEPRCKVEGSGVCFPGFFTGEEDTVGSGKTAVLRGAAVVTTGTVVGFQEGIIDMSGPGAEYTPFSRTINLVVKGTVKDDTTRAVKEKSLRLMGLKAARYLGNAAKSVAPAETEVYETLNPIEQAKQYPNLPKVGYVYALQSQGLLHDTYYYGVDVKQIVPTIMYPTEAMDGAVVSGNCVSACDKNPTYVHQNSPVIHELYKRHGKDYNFIGVIVTNENVTLADKERSSSLTARLAEQLGLDAVIISEEGFGNPDADLMMNCRKIAAKGIKTVLLTDEYAGQDGASQSLADAHPSADAVVSNGNANQVIKLPKMDLVIGDPQQANVIAGAWDGSLHKDGSIEAELQVITGATNELGFWNLSACGL</sequence>
<evidence type="ECO:0000313" key="4">
    <source>
        <dbReference type="Proteomes" id="UP000464374"/>
    </source>
</evidence>
<dbReference type="InterPro" id="IPR015417">
    <property type="entry name" value="Gly_reductase_pB_sua/b"/>
</dbReference>
<dbReference type="GO" id="GO:0050485">
    <property type="term" value="F:oxidoreductase activity, acting on X-H and Y-H to form an X-Y bond, with a disulfide as acceptor"/>
    <property type="evidence" value="ECO:0007669"/>
    <property type="project" value="InterPro"/>
</dbReference>
<evidence type="ECO:0000256" key="2">
    <source>
        <dbReference type="PIRSR" id="PIRSR011588-51"/>
    </source>
</evidence>
<organism evidence="3 4">
    <name type="scientific">Treponema vincentii</name>
    <dbReference type="NCBI Taxonomy" id="69710"/>
    <lineage>
        <taxon>Bacteria</taxon>
        <taxon>Pseudomonadati</taxon>
        <taxon>Spirochaetota</taxon>
        <taxon>Spirochaetia</taxon>
        <taxon>Spirochaetales</taxon>
        <taxon>Treponemataceae</taxon>
        <taxon>Treponema</taxon>
    </lineage>
</organism>
<dbReference type="Pfam" id="PF09338">
    <property type="entry name" value="Gly_reductase"/>
    <property type="match status" value="1"/>
</dbReference>
<keyword evidence="1" id="KW-0704">Schiff base</keyword>
<dbReference type="InterPro" id="IPR016585">
    <property type="entry name" value="Gly/sarc/bet_Rdtase_B_asu/bsu"/>
</dbReference>
<keyword evidence="2" id="KW-0670">Pyruvate</keyword>
<dbReference type="PIRSF" id="PIRSF011588">
    <property type="entry name" value="Gly_sarc_betain_red_a/b"/>
    <property type="match status" value="1"/>
</dbReference>
<feature type="active site" description="Schiff-base intermediate with substrate; via pyruvic acid" evidence="1">
    <location>
        <position position="243"/>
    </location>
</feature>
<gene>
    <name evidence="3" type="ORF">GWP43_01250</name>
</gene>
<name>A0A6P1XZ71_9SPIR</name>